<dbReference type="Proteomes" id="UP000271889">
    <property type="component" value="Unassembled WGS sequence"/>
</dbReference>
<evidence type="ECO:0000313" key="2">
    <source>
        <dbReference type="Proteomes" id="UP000271889"/>
    </source>
</evidence>
<dbReference type="OrthoDB" id="2423195at2759"/>
<name>A0A3P7NBU0_CYLGO</name>
<sequence length="200" mass="23650">MLYLLHYSYIQKVCTWFGLPAIDDSSLWSDDLCEFLVSVMNLFVVIDEYKLRNDEIVDAWRKYLHLLTALPVNFWRQVPARYWLEEKAERLEHLGTTRDRFRKKSSISPAVRDSPFRPREENKTVISPDVTFEDAFAPALWEECEKRKPPFDYRELSEIPVIKDIYNTGAFPQFSFTIHNLIWKIIAGLCRSSVFASCYH</sequence>
<proteinExistence type="predicted"/>
<accession>A0A3P7NBU0</accession>
<protein>
    <submittedName>
        <fullName evidence="1">Uncharacterized protein</fullName>
    </submittedName>
</protein>
<evidence type="ECO:0000313" key="1">
    <source>
        <dbReference type="EMBL" id="VDN33008.1"/>
    </source>
</evidence>
<keyword evidence="2" id="KW-1185">Reference proteome</keyword>
<organism evidence="1 2">
    <name type="scientific">Cylicostephanus goldi</name>
    <name type="common">Nematode worm</name>
    <dbReference type="NCBI Taxonomy" id="71465"/>
    <lineage>
        <taxon>Eukaryota</taxon>
        <taxon>Metazoa</taxon>
        <taxon>Ecdysozoa</taxon>
        <taxon>Nematoda</taxon>
        <taxon>Chromadorea</taxon>
        <taxon>Rhabditida</taxon>
        <taxon>Rhabditina</taxon>
        <taxon>Rhabditomorpha</taxon>
        <taxon>Strongyloidea</taxon>
        <taxon>Strongylidae</taxon>
        <taxon>Cylicostephanus</taxon>
    </lineage>
</organism>
<dbReference type="EMBL" id="UYRV01121927">
    <property type="protein sequence ID" value="VDN33008.1"/>
    <property type="molecule type" value="Genomic_DNA"/>
</dbReference>
<reference evidence="1 2" key="1">
    <citation type="submission" date="2018-11" db="EMBL/GenBank/DDBJ databases">
        <authorList>
            <consortium name="Pathogen Informatics"/>
        </authorList>
    </citation>
    <scope>NUCLEOTIDE SEQUENCE [LARGE SCALE GENOMIC DNA]</scope>
</reference>
<dbReference type="AlphaFoldDB" id="A0A3P7NBU0"/>
<gene>
    <name evidence="1" type="ORF">CGOC_LOCUS12271</name>
</gene>